<evidence type="ECO:0000256" key="4">
    <source>
        <dbReference type="PROSITE-ProRule" id="PRU00175"/>
    </source>
</evidence>
<dbReference type="InterPro" id="IPR018957">
    <property type="entry name" value="Znf_C3HC4_RING-type"/>
</dbReference>
<keyword evidence="1" id="KW-0479">Metal-binding</keyword>
<evidence type="ECO:0000256" key="3">
    <source>
        <dbReference type="ARBA" id="ARBA00022833"/>
    </source>
</evidence>
<evidence type="ECO:0000256" key="2">
    <source>
        <dbReference type="ARBA" id="ARBA00022771"/>
    </source>
</evidence>
<dbReference type="WBParaSite" id="HNAJ_0000974501-mRNA-1">
    <property type="protein sequence ID" value="HNAJ_0000974501-mRNA-1"/>
    <property type="gene ID" value="HNAJ_0000974501"/>
</dbReference>
<evidence type="ECO:0000256" key="1">
    <source>
        <dbReference type="ARBA" id="ARBA00022723"/>
    </source>
</evidence>
<keyword evidence="3" id="KW-0862">Zinc</keyword>
<dbReference type="AlphaFoldDB" id="A0A158QIN8"/>
<feature type="domain" description="RING-type" evidence="5">
    <location>
        <begin position="15"/>
        <end position="54"/>
    </location>
</feature>
<dbReference type="SMART" id="SM00184">
    <property type="entry name" value="RING"/>
    <property type="match status" value="1"/>
</dbReference>
<evidence type="ECO:0000313" key="6">
    <source>
        <dbReference type="WBParaSite" id="HNAJ_0000974501-mRNA-1"/>
    </source>
</evidence>
<dbReference type="SUPFAM" id="SSF57850">
    <property type="entry name" value="RING/U-box"/>
    <property type="match status" value="1"/>
</dbReference>
<accession>A0A158QIN8</accession>
<dbReference type="PROSITE" id="PS00518">
    <property type="entry name" value="ZF_RING_1"/>
    <property type="match status" value="1"/>
</dbReference>
<organism evidence="6">
    <name type="scientific">Rodentolepis nana</name>
    <name type="common">Dwarf tapeworm</name>
    <name type="synonym">Hymenolepis nana</name>
    <dbReference type="NCBI Taxonomy" id="102285"/>
    <lineage>
        <taxon>Eukaryota</taxon>
        <taxon>Metazoa</taxon>
        <taxon>Spiralia</taxon>
        <taxon>Lophotrochozoa</taxon>
        <taxon>Platyhelminthes</taxon>
        <taxon>Cestoda</taxon>
        <taxon>Eucestoda</taxon>
        <taxon>Cyclophyllidea</taxon>
        <taxon>Hymenolepididae</taxon>
        <taxon>Rodentolepis</taxon>
    </lineage>
</organism>
<dbReference type="STRING" id="102285.A0A158QIN8"/>
<protein>
    <submittedName>
        <fullName evidence="6">RING-type domain-containing protein</fullName>
    </submittedName>
</protein>
<keyword evidence="2 4" id="KW-0863">Zinc-finger</keyword>
<dbReference type="Pfam" id="PF00097">
    <property type="entry name" value="zf-C3HC4"/>
    <property type="match status" value="1"/>
</dbReference>
<dbReference type="InterPro" id="IPR017907">
    <property type="entry name" value="Znf_RING_CS"/>
</dbReference>
<reference evidence="6" key="1">
    <citation type="submission" date="2016-04" db="UniProtKB">
        <authorList>
            <consortium name="WormBaseParasite"/>
        </authorList>
    </citation>
    <scope>IDENTIFICATION</scope>
</reference>
<dbReference type="GO" id="GO:0008270">
    <property type="term" value="F:zinc ion binding"/>
    <property type="evidence" value="ECO:0007669"/>
    <property type="project" value="UniProtKB-KW"/>
</dbReference>
<proteinExistence type="predicted"/>
<dbReference type="PROSITE" id="PS50089">
    <property type="entry name" value="ZF_RING_2"/>
    <property type="match status" value="1"/>
</dbReference>
<dbReference type="Gene3D" id="3.30.40.10">
    <property type="entry name" value="Zinc/RING finger domain, C3HC4 (zinc finger)"/>
    <property type="match status" value="1"/>
</dbReference>
<evidence type="ECO:0000259" key="5">
    <source>
        <dbReference type="PROSITE" id="PS50089"/>
    </source>
</evidence>
<dbReference type="InterPro" id="IPR001841">
    <property type="entry name" value="Znf_RING"/>
</dbReference>
<sequence>MDSARGASLSTPPSCDACNSLPNNPMTIGCGHSFCKKCMKHDETKQFIICPSCKILGSVSILQSDDELTEKISHFLSRLNSSATSTKCDSEFEIFDEGEPPTEYHRRFVELNEEFTQNDLLNPPVSQLEDLFSVLKNICSVYLIYAKDCLISLNALRSLPINDLPLSSFLTFFESLEKNPAKLSHWPTLTPPINVLTDKCKANLVEIITHLLDTVELGLKILNHLHRKGSELSKKTIDNFLTVLHDNLRSIGRDILSRVMNDRLLNLKYIARTNGNLSLSTGSPSHINSSNLANFLDSLHDNDFRPSLVAEASDTDALIDRSPNARTRVDSNVSAKESFCTLCTHPLLKKWTLIFSICWFSNAAAYYGSTIASGEAFTNRFLSFALSGLVEIPGHCLSPWLMNT</sequence>
<name>A0A158QIN8_RODNA</name>
<dbReference type="PROSITE" id="PS51257">
    <property type="entry name" value="PROKAR_LIPOPROTEIN"/>
    <property type="match status" value="1"/>
</dbReference>
<dbReference type="InterPro" id="IPR013083">
    <property type="entry name" value="Znf_RING/FYVE/PHD"/>
</dbReference>